<accession>A0AAW1SJK3</accession>
<dbReference type="Gene3D" id="2.60.120.230">
    <property type="match status" value="1"/>
</dbReference>
<keyword evidence="1" id="KW-1015">Disulfide bond</keyword>
<dbReference type="InterPro" id="IPR053251">
    <property type="entry name" value="N-glycanase"/>
</dbReference>
<name>A0AAW1SJK3_9CHLO</name>
<evidence type="ECO:0000313" key="4">
    <source>
        <dbReference type="EMBL" id="KAK9845997.1"/>
    </source>
</evidence>
<dbReference type="SUPFAM" id="SSF49742">
    <property type="entry name" value="PHM/PNGase F"/>
    <property type="match status" value="1"/>
</dbReference>
<evidence type="ECO:0000256" key="2">
    <source>
        <dbReference type="SAM" id="MobiDB-lite"/>
    </source>
</evidence>
<feature type="compositionally biased region" description="Low complexity" evidence="2">
    <location>
        <begin position="477"/>
        <end position="490"/>
    </location>
</feature>
<dbReference type="EMBL" id="JALJOU010000002">
    <property type="protein sequence ID" value="KAK9845997.1"/>
    <property type="molecule type" value="Genomic_DNA"/>
</dbReference>
<dbReference type="PANTHER" id="PTHR39319:SF1">
    <property type="entry name" value="SI:DKEY-256H2.1"/>
    <property type="match status" value="1"/>
</dbReference>
<reference evidence="4 5" key="1">
    <citation type="journal article" date="2024" name="Nat. Commun.">
        <title>Phylogenomics reveals the evolutionary origins of lichenization in chlorophyte algae.</title>
        <authorList>
            <person name="Puginier C."/>
            <person name="Libourel C."/>
            <person name="Otte J."/>
            <person name="Skaloud P."/>
            <person name="Haon M."/>
            <person name="Grisel S."/>
            <person name="Petersen M."/>
            <person name="Berrin J.G."/>
            <person name="Delaux P.M."/>
            <person name="Dal Grande F."/>
            <person name="Keller J."/>
        </authorList>
    </citation>
    <scope>NUCLEOTIDE SEQUENCE [LARGE SCALE GENOMIC DNA]</scope>
    <source>
        <strain evidence="4 5">SAG 245.80</strain>
    </source>
</reference>
<comment type="caution">
    <text evidence="4">The sequence shown here is derived from an EMBL/GenBank/DDBJ whole genome shotgun (WGS) entry which is preliminary data.</text>
</comment>
<feature type="region of interest" description="Disordered" evidence="2">
    <location>
        <begin position="471"/>
        <end position="491"/>
    </location>
</feature>
<sequence>MPQSASKPRQHTGLAGLPQTKRLHPGVACSLAGAEGFCCLVLLKTDGHNFTYTAPSDPVIFFAYDPSDAFARYMWSWSTSYLGFLAEAPLRADFVILAIGAQAEAEVATMERTLTAALDNIDLSAAERAARLRRLHFVAAESLDALSARGGALVAAMLQAWPSYWNAVQADAAPGPNGSAAAPPIVANRLDASSHWLPGWTANHSGLPLAADLSEHIAVVPGGPLPSTCSYADIVASVQAAGGAGVLVGAPNSSSVVQMDCMGAQCDLNLTIPASMIPPAAAEAMQDALTSEAEPRTVKFGKEKTAFGRYAAIDGQGRLQQVGYESSPTLALLAWEAQWLLYTDELERNLSRPSVSLPVFTDQKVDGTLGISADLRIPDNITSSTSMQLYLGLSCDGAADDSCPEWDHVVQAHACCADSADAAAAACAACEPTSWRALPPGRTKSSALVMDSAASGAAGGFFIADAREWPATGSDGGSSSPSSSPSATWRAMRRAADADAAAWRAENPGALLVTPNLSGACGPELGRWVTPYRRRVGRWLTEASHLRPLLAGNGSVGGRWCQFRLKTAPWATGWRATLDLRLGIDDPLDGSRAGELAPVAARPLFQGGTFDANYNANRAPARFATPAGIRRAVLAALITGHGSDDNNCAEFCPTTHTFTVNRAEHTLNFSVAGTDFGCAAQVRSGVIPNQHGTWLFGRAGWCPGGAVRPWLVDVTGDLLPAGGPMNAITYKGLFQGAAPVIGSNTTAGYIMMSSQLVFYR</sequence>
<feature type="domain" description="Peptide-N-glycosidase F N-terminal" evidence="3">
    <location>
        <begin position="356"/>
        <end position="582"/>
    </location>
</feature>
<dbReference type="SMART" id="SM01290">
    <property type="entry name" value="N-glycanase_N"/>
    <property type="match status" value="1"/>
</dbReference>
<protein>
    <recommendedName>
        <fullName evidence="3">Peptide-N-glycosidase F N-terminal domain-containing protein</fullName>
    </recommendedName>
</protein>
<dbReference type="InterPro" id="IPR008977">
    <property type="entry name" value="PHM/PNGase_F_dom_sf"/>
</dbReference>
<proteinExistence type="predicted"/>
<gene>
    <name evidence="4" type="ORF">WJX81_008020</name>
</gene>
<dbReference type="AlphaFoldDB" id="A0AAW1SJK3"/>
<dbReference type="InterPro" id="IPR014784">
    <property type="entry name" value="Cu2_ascorb_mOase-like_C"/>
</dbReference>
<keyword evidence="5" id="KW-1185">Reference proteome</keyword>
<dbReference type="Gene3D" id="3.50.30.30">
    <property type="match status" value="1"/>
</dbReference>
<dbReference type="InterPro" id="IPR015196">
    <property type="entry name" value="PngaseF_N"/>
</dbReference>
<dbReference type="Proteomes" id="UP001445335">
    <property type="component" value="Unassembled WGS sequence"/>
</dbReference>
<dbReference type="GO" id="GO:0016715">
    <property type="term" value="F:oxidoreductase activity, acting on paired donors, with incorporation or reduction of molecular oxygen, reduced ascorbate as one donor, and incorporation of one atom of oxygen"/>
    <property type="evidence" value="ECO:0007669"/>
    <property type="project" value="InterPro"/>
</dbReference>
<evidence type="ECO:0000313" key="5">
    <source>
        <dbReference type="Proteomes" id="UP001445335"/>
    </source>
</evidence>
<evidence type="ECO:0000259" key="3">
    <source>
        <dbReference type="SMART" id="SM01290"/>
    </source>
</evidence>
<dbReference type="InterPro" id="IPR015197">
    <property type="entry name" value="PngaseF_C"/>
</dbReference>
<organism evidence="4 5">
    <name type="scientific">Elliptochloris bilobata</name>
    <dbReference type="NCBI Taxonomy" id="381761"/>
    <lineage>
        <taxon>Eukaryota</taxon>
        <taxon>Viridiplantae</taxon>
        <taxon>Chlorophyta</taxon>
        <taxon>core chlorophytes</taxon>
        <taxon>Trebouxiophyceae</taxon>
        <taxon>Trebouxiophyceae incertae sedis</taxon>
        <taxon>Elliptochloris clade</taxon>
        <taxon>Elliptochloris</taxon>
    </lineage>
</organism>
<dbReference type="PANTHER" id="PTHR39319">
    <property type="entry name" value="SI:DKEY-256H2.1"/>
    <property type="match status" value="1"/>
</dbReference>
<evidence type="ECO:0000256" key="1">
    <source>
        <dbReference type="ARBA" id="ARBA00023157"/>
    </source>
</evidence>
<dbReference type="Pfam" id="PF09113">
    <property type="entry name" value="N-glycanase_C"/>
    <property type="match status" value="1"/>
</dbReference>